<evidence type="ECO:0000256" key="6">
    <source>
        <dbReference type="SAM" id="SignalP"/>
    </source>
</evidence>
<dbReference type="PRINTS" id="PR00792">
    <property type="entry name" value="PEPSIN"/>
</dbReference>
<evidence type="ECO:0000256" key="1">
    <source>
        <dbReference type="ARBA" id="ARBA00007447"/>
    </source>
</evidence>
<comment type="similarity">
    <text evidence="1 3">Belongs to the peptidase A1 family.</text>
</comment>
<keyword evidence="3" id="KW-0378">Hydrolase</keyword>
<dbReference type="Pfam" id="PF00026">
    <property type="entry name" value="Asp"/>
    <property type="match status" value="2"/>
</dbReference>
<dbReference type="AlphaFoldDB" id="A8NRH1"/>
<sequence>MHLHRTLTVLAFCALPTIALRLPIHHHPSSSSSTALAKRGSSLSLHNLGDRHYYADIELGGQNYTVLIDTGSSDLWVAGTVPRSTDTGVSGELAYAKDTVQGPIKTATLRFGDYSVRNQAFLEITPDEIHPQGEGLLGLGPSTGSFIAPLLDGHEGDPPLYRVFNQSLSTPNYFTILLGREKDPTDHFTGSVTIGEVLPEYQSILNETRLRFSNPSPDTGSAHQLHLQVLLDADGIIGPDGEPIPIRTEVAQAEDPARATVVLDSGFSLPQVPKYVSDAIYSRFSGAEYVMVQNIGGIWILPCTVEVNVTVKFAGKEYPIHPLDMTLEPEFLGYDTINNARGENMCLGTFQPYVFERGDFPSYDMIFGMAFMRNVYALFDYGDFLSTSTSQLAEPYIQLLSLTDREEAHSDFVTVRLNGTERPNKGLRDDDDKDSGGNGGPTKGRMHSAIVAAVAVIGVLLLVAGFFVWRARRKGGRV</sequence>
<dbReference type="KEGG" id="cci:CC1G_11688"/>
<keyword evidence="6" id="KW-0732">Signal</keyword>
<dbReference type="InterPro" id="IPR001461">
    <property type="entry name" value="Aspartic_peptidase_A1"/>
</dbReference>
<feature type="chain" id="PRO_5002724783" description="Peptidase A1 domain-containing protein" evidence="6">
    <location>
        <begin position="20"/>
        <end position="478"/>
    </location>
</feature>
<evidence type="ECO:0000259" key="7">
    <source>
        <dbReference type="PROSITE" id="PS51767"/>
    </source>
</evidence>
<dbReference type="InterPro" id="IPR001969">
    <property type="entry name" value="Aspartic_peptidase_AS"/>
</dbReference>
<gene>
    <name evidence="8" type="ORF">CC1G_11688</name>
</gene>
<dbReference type="InterPro" id="IPR034164">
    <property type="entry name" value="Pepsin-like_dom"/>
</dbReference>
<dbReference type="InParanoid" id="A8NRH1"/>
<dbReference type="PROSITE" id="PS00141">
    <property type="entry name" value="ASP_PROTEASE"/>
    <property type="match status" value="1"/>
</dbReference>
<feature type="signal peptide" evidence="6">
    <location>
        <begin position="1"/>
        <end position="19"/>
    </location>
</feature>
<evidence type="ECO:0000256" key="4">
    <source>
        <dbReference type="SAM" id="MobiDB-lite"/>
    </source>
</evidence>
<dbReference type="GO" id="GO:0004190">
    <property type="term" value="F:aspartic-type endopeptidase activity"/>
    <property type="evidence" value="ECO:0007669"/>
    <property type="project" value="UniProtKB-KW"/>
</dbReference>
<evidence type="ECO:0000256" key="3">
    <source>
        <dbReference type="RuleBase" id="RU000454"/>
    </source>
</evidence>
<organism evidence="8 9">
    <name type="scientific">Coprinopsis cinerea (strain Okayama-7 / 130 / ATCC MYA-4618 / FGSC 9003)</name>
    <name type="common">Inky cap fungus</name>
    <name type="synonym">Hormographiella aspergillata</name>
    <dbReference type="NCBI Taxonomy" id="240176"/>
    <lineage>
        <taxon>Eukaryota</taxon>
        <taxon>Fungi</taxon>
        <taxon>Dikarya</taxon>
        <taxon>Basidiomycota</taxon>
        <taxon>Agaricomycotina</taxon>
        <taxon>Agaricomycetes</taxon>
        <taxon>Agaricomycetidae</taxon>
        <taxon>Agaricales</taxon>
        <taxon>Agaricineae</taxon>
        <taxon>Psathyrellaceae</taxon>
        <taxon>Coprinopsis</taxon>
    </lineage>
</organism>
<keyword evidence="9" id="KW-1185">Reference proteome</keyword>
<dbReference type="PANTHER" id="PTHR47966">
    <property type="entry name" value="BETA-SITE APP-CLEAVING ENZYME, ISOFORM A-RELATED"/>
    <property type="match status" value="1"/>
</dbReference>
<evidence type="ECO:0000256" key="2">
    <source>
        <dbReference type="ARBA" id="ARBA00022750"/>
    </source>
</evidence>
<keyword evidence="3" id="KW-0645">Protease</keyword>
<dbReference type="CDD" id="cd05471">
    <property type="entry name" value="pepsin_like"/>
    <property type="match status" value="1"/>
</dbReference>
<keyword evidence="5" id="KW-1133">Transmembrane helix</keyword>
<dbReference type="SUPFAM" id="SSF50630">
    <property type="entry name" value="Acid proteases"/>
    <property type="match status" value="1"/>
</dbReference>
<proteinExistence type="inferred from homology"/>
<dbReference type="PANTHER" id="PTHR47966:SF51">
    <property type="entry name" value="BETA-SITE APP-CLEAVING ENZYME, ISOFORM A-RELATED"/>
    <property type="match status" value="1"/>
</dbReference>
<keyword evidence="5" id="KW-0812">Transmembrane</keyword>
<dbReference type="PROSITE" id="PS51767">
    <property type="entry name" value="PEPTIDASE_A1"/>
    <property type="match status" value="1"/>
</dbReference>
<dbReference type="eggNOG" id="KOG1339">
    <property type="taxonomic scope" value="Eukaryota"/>
</dbReference>
<evidence type="ECO:0000256" key="5">
    <source>
        <dbReference type="SAM" id="Phobius"/>
    </source>
</evidence>
<dbReference type="OMA" id="YTYINFG"/>
<dbReference type="Gene3D" id="2.40.70.10">
    <property type="entry name" value="Acid Proteases"/>
    <property type="match status" value="2"/>
</dbReference>
<dbReference type="VEuPathDB" id="FungiDB:CC1G_11688"/>
<dbReference type="InterPro" id="IPR021109">
    <property type="entry name" value="Peptidase_aspartic_dom_sf"/>
</dbReference>
<keyword evidence="5" id="KW-0472">Membrane</keyword>
<dbReference type="OrthoDB" id="15189at2759"/>
<reference evidence="8 9" key="1">
    <citation type="journal article" date="2010" name="Proc. Natl. Acad. Sci. U.S.A.">
        <title>Insights into evolution of multicellular fungi from the assembled chromosomes of the mushroom Coprinopsis cinerea (Coprinus cinereus).</title>
        <authorList>
            <person name="Stajich J.E."/>
            <person name="Wilke S.K."/>
            <person name="Ahren D."/>
            <person name="Au C.H."/>
            <person name="Birren B.W."/>
            <person name="Borodovsky M."/>
            <person name="Burns C."/>
            <person name="Canback B."/>
            <person name="Casselton L.A."/>
            <person name="Cheng C.K."/>
            <person name="Deng J."/>
            <person name="Dietrich F.S."/>
            <person name="Fargo D.C."/>
            <person name="Farman M.L."/>
            <person name="Gathman A.C."/>
            <person name="Goldberg J."/>
            <person name="Guigo R."/>
            <person name="Hoegger P.J."/>
            <person name="Hooker J.B."/>
            <person name="Huggins A."/>
            <person name="James T.Y."/>
            <person name="Kamada T."/>
            <person name="Kilaru S."/>
            <person name="Kodira C."/>
            <person name="Kues U."/>
            <person name="Kupfer D."/>
            <person name="Kwan H.S."/>
            <person name="Lomsadze A."/>
            <person name="Li W."/>
            <person name="Lilly W.W."/>
            <person name="Ma L.J."/>
            <person name="Mackey A.J."/>
            <person name="Manning G."/>
            <person name="Martin F."/>
            <person name="Muraguchi H."/>
            <person name="Natvig D.O."/>
            <person name="Palmerini H."/>
            <person name="Ramesh M.A."/>
            <person name="Rehmeyer C.J."/>
            <person name="Roe B.A."/>
            <person name="Shenoy N."/>
            <person name="Stanke M."/>
            <person name="Ter-Hovhannisyan V."/>
            <person name="Tunlid A."/>
            <person name="Velagapudi R."/>
            <person name="Vision T.J."/>
            <person name="Zeng Q."/>
            <person name="Zolan M.E."/>
            <person name="Pukkila P.J."/>
        </authorList>
    </citation>
    <scope>NUCLEOTIDE SEQUENCE [LARGE SCALE GENOMIC DNA]</scope>
    <source>
        <strain evidence="9">Okayama-7 / 130 / ATCC MYA-4618 / FGSC 9003</strain>
    </source>
</reference>
<feature type="transmembrane region" description="Helical" evidence="5">
    <location>
        <begin position="449"/>
        <end position="469"/>
    </location>
</feature>
<feature type="domain" description="Peptidase A1" evidence="7">
    <location>
        <begin position="53"/>
        <end position="393"/>
    </location>
</feature>
<dbReference type="EMBL" id="AACS02000008">
    <property type="protein sequence ID" value="EAU86016.1"/>
    <property type="molecule type" value="Genomic_DNA"/>
</dbReference>
<keyword evidence="2 3" id="KW-0064">Aspartyl protease</keyword>
<dbReference type="Proteomes" id="UP000001861">
    <property type="component" value="Unassembled WGS sequence"/>
</dbReference>
<accession>A8NRH1</accession>
<dbReference type="GeneID" id="6012316"/>
<comment type="caution">
    <text evidence="8">The sequence shown here is derived from an EMBL/GenBank/DDBJ whole genome shotgun (WGS) entry which is preliminary data.</text>
</comment>
<feature type="region of interest" description="Disordered" evidence="4">
    <location>
        <begin position="420"/>
        <end position="442"/>
    </location>
</feature>
<name>A8NRH1_COPC7</name>
<evidence type="ECO:0000313" key="8">
    <source>
        <dbReference type="EMBL" id="EAU86016.1"/>
    </source>
</evidence>
<dbReference type="RefSeq" id="XP_001835783.1">
    <property type="nucleotide sequence ID" value="XM_001835731.1"/>
</dbReference>
<protein>
    <recommendedName>
        <fullName evidence="7">Peptidase A1 domain-containing protein</fullName>
    </recommendedName>
</protein>
<evidence type="ECO:0000313" key="9">
    <source>
        <dbReference type="Proteomes" id="UP000001861"/>
    </source>
</evidence>
<dbReference type="GO" id="GO:0006508">
    <property type="term" value="P:proteolysis"/>
    <property type="evidence" value="ECO:0007669"/>
    <property type="project" value="UniProtKB-KW"/>
</dbReference>
<dbReference type="InterPro" id="IPR033121">
    <property type="entry name" value="PEPTIDASE_A1"/>
</dbReference>